<organism evidence="14 15">
    <name type="scientific">Mahella australiensis (strain DSM 15567 / CIP 107919 / 50-1 BON)</name>
    <dbReference type="NCBI Taxonomy" id="697281"/>
    <lineage>
        <taxon>Bacteria</taxon>
        <taxon>Bacillati</taxon>
        <taxon>Bacillota</taxon>
        <taxon>Clostridia</taxon>
        <taxon>Thermoanaerobacterales</taxon>
        <taxon>Thermoanaerobacterales Family IV. Incertae Sedis</taxon>
        <taxon>Mahella</taxon>
    </lineage>
</organism>
<dbReference type="EC" id="2.7.1.15" evidence="2 12"/>
<dbReference type="Proteomes" id="UP000008457">
    <property type="component" value="Chromosome"/>
</dbReference>
<feature type="binding site" evidence="12">
    <location>
        <position position="278"/>
    </location>
    <ligand>
        <name>ATP</name>
        <dbReference type="ChEBI" id="CHEBI:30616"/>
    </ligand>
</feature>
<dbReference type="HAMAP" id="MF_01987">
    <property type="entry name" value="Ribokinase"/>
    <property type="match status" value="1"/>
</dbReference>
<keyword evidence="12" id="KW-0963">Cytoplasm</keyword>
<proteinExistence type="inferred from homology"/>
<comment type="subunit">
    <text evidence="12">Homodimer.</text>
</comment>
<dbReference type="KEGG" id="mas:Mahau_2717"/>
<dbReference type="EMBL" id="CP002360">
    <property type="protein sequence ID" value="AEE97853.1"/>
    <property type="molecule type" value="Genomic_DNA"/>
</dbReference>
<accession>F3ZZ71</accession>
<feature type="binding site" evidence="12">
    <location>
        <begin position="253"/>
        <end position="254"/>
    </location>
    <ligand>
        <name>ATP</name>
        <dbReference type="ChEBI" id="CHEBI:30616"/>
    </ligand>
</feature>
<comment type="function">
    <text evidence="12">Catalyzes the phosphorylation of ribose at O-5 in a reaction requiring ATP and magnesium. The resulting D-ribose-5-phosphate can then be used either for sythesis of nucleotides, histidine, and tryptophan, or as a component of the pentose phosphate pathway.</text>
</comment>
<dbReference type="STRING" id="697281.Mahau_2717"/>
<keyword evidence="10 12" id="KW-0630">Potassium</keyword>
<dbReference type="PANTHER" id="PTHR10584:SF166">
    <property type="entry name" value="RIBOKINASE"/>
    <property type="match status" value="1"/>
</dbReference>
<keyword evidence="9 12" id="KW-0460">Magnesium</keyword>
<keyword evidence="5 12" id="KW-0479">Metal-binding</keyword>
<feature type="binding site" evidence="12">
    <location>
        <begin position="222"/>
        <end position="227"/>
    </location>
    <ligand>
        <name>ATP</name>
        <dbReference type="ChEBI" id="CHEBI:30616"/>
    </ligand>
</feature>
<dbReference type="NCBIfam" id="TIGR02152">
    <property type="entry name" value="D_ribokin_bact"/>
    <property type="match status" value="1"/>
</dbReference>
<dbReference type="InterPro" id="IPR002173">
    <property type="entry name" value="Carboh/pur_kinase_PfkB_CS"/>
</dbReference>
<dbReference type="PROSITE" id="PS00583">
    <property type="entry name" value="PFKB_KINASES_1"/>
    <property type="match status" value="1"/>
</dbReference>
<name>F3ZZ71_MAHA5</name>
<dbReference type="InterPro" id="IPR029056">
    <property type="entry name" value="Ribokinase-like"/>
</dbReference>
<dbReference type="GO" id="GO:0046872">
    <property type="term" value="F:metal ion binding"/>
    <property type="evidence" value="ECO:0007669"/>
    <property type="project" value="UniProtKB-KW"/>
</dbReference>
<evidence type="ECO:0000256" key="1">
    <source>
        <dbReference type="ARBA" id="ARBA00005380"/>
    </source>
</evidence>
<protein>
    <recommendedName>
        <fullName evidence="3 12">Ribokinase</fullName>
        <shortName evidence="12">RK</shortName>
        <ecNumber evidence="2 12">2.7.1.15</ecNumber>
    </recommendedName>
</protein>
<evidence type="ECO:0000256" key="4">
    <source>
        <dbReference type="ARBA" id="ARBA00022679"/>
    </source>
</evidence>
<evidence type="ECO:0000256" key="11">
    <source>
        <dbReference type="ARBA" id="ARBA00023277"/>
    </source>
</evidence>
<dbReference type="GO" id="GO:0005524">
    <property type="term" value="F:ATP binding"/>
    <property type="evidence" value="ECO:0007669"/>
    <property type="project" value="UniProtKB-UniRule"/>
</dbReference>
<feature type="binding site" evidence="12">
    <location>
        <position position="250"/>
    </location>
    <ligand>
        <name>K(+)</name>
        <dbReference type="ChEBI" id="CHEBI:29103"/>
    </ligand>
</feature>
<dbReference type="SUPFAM" id="SSF53613">
    <property type="entry name" value="Ribokinase-like"/>
    <property type="match status" value="1"/>
</dbReference>
<evidence type="ECO:0000256" key="8">
    <source>
        <dbReference type="ARBA" id="ARBA00022840"/>
    </source>
</evidence>
<feature type="binding site" evidence="12">
    <location>
        <position position="254"/>
    </location>
    <ligand>
        <name>substrate</name>
    </ligand>
</feature>
<comment type="catalytic activity">
    <reaction evidence="12">
        <text>D-ribose + ATP = D-ribose 5-phosphate + ADP + H(+)</text>
        <dbReference type="Rhea" id="RHEA:13697"/>
        <dbReference type="ChEBI" id="CHEBI:15378"/>
        <dbReference type="ChEBI" id="CHEBI:30616"/>
        <dbReference type="ChEBI" id="CHEBI:47013"/>
        <dbReference type="ChEBI" id="CHEBI:78346"/>
        <dbReference type="ChEBI" id="CHEBI:456216"/>
        <dbReference type="EC" id="2.7.1.15"/>
    </reaction>
</comment>
<evidence type="ECO:0000313" key="15">
    <source>
        <dbReference type="Proteomes" id="UP000008457"/>
    </source>
</evidence>
<evidence type="ECO:0000256" key="6">
    <source>
        <dbReference type="ARBA" id="ARBA00022741"/>
    </source>
</evidence>
<dbReference type="OrthoDB" id="9775849at2"/>
<keyword evidence="4 12" id="KW-0808">Transferase</keyword>
<keyword evidence="6 12" id="KW-0547">Nucleotide-binding</keyword>
<dbReference type="PANTHER" id="PTHR10584">
    <property type="entry name" value="SUGAR KINASE"/>
    <property type="match status" value="1"/>
</dbReference>
<evidence type="ECO:0000313" key="14">
    <source>
        <dbReference type="EMBL" id="AEE97853.1"/>
    </source>
</evidence>
<comment type="cofactor">
    <cofactor evidence="12">
        <name>Mg(2+)</name>
        <dbReference type="ChEBI" id="CHEBI:18420"/>
    </cofactor>
    <text evidence="12">Requires a divalent cation, most likely magnesium in vivo, as an electrophilic catalyst to aid phosphoryl group transfer. It is the chelate of the metal and the nucleotide that is the actual substrate.</text>
</comment>
<reference evidence="14 15" key="2">
    <citation type="journal article" date="2011" name="Stand. Genomic Sci.">
        <title>Complete genome sequence of Mahella australiensis type strain (50-1 BON).</title>
        <authorList>
            <person name="Sikorski J."/>
            <person name="Teshima H."/>
            <person name="Nolan M."/>
            <person name="Lucas S."/>
            <person name="Hammon N."/>
            <person name="Deshpande S."/>
            <person name="Cheng J.F."/>
            <person name="Pitluck S."/>
            <person name="Liolios K."/>
            <person name="Pagani I."/>
            <person name="Ivanova N."/>
            <person name="Huntemann M."/>
            <person name="Mavromatis K."/>
            <person name="Ovchinikova G."/>
            <person name="Pati A."/>
            <person name="Tapia R."/>
            <person name="Han C."/>
            <person name="Goodwin L."/>
            <person name="Chen A."/>
            <person name="Palaniappan K."/>
            <person name="Land M."/>
            <person name="Hauser L."/>
            <person name="Ngatchou-Djao O.D."/>
            <person name="Rohde M."/>
            <person name="Pukall R."/>
            <person name="Spring S."/>
            <person name="Abt B."/>
            <person name="Goker M."/>
            <person name="Detter J.C."/>
            <person name="Woyke T."/>
            <person name="Bristow J."/>
            <person name="Markowitz V."/>
            <person name="Hugenholtz P."/>
            <person name="Eisen J.A."/>
            <person name="Kyrpides N.C."/>
            <person name="Klenk H.P."/>
            <person name="Lapidus A."/>
        </authorList>
    </citation>
    <scope>NUCLEOTIDE SEQUENCE [LARGE SCALE GENOMIC DNA]</scope>
    <source>
        <strain evidence="15">DSM 15567 / CIP 107919 / 50-1 BON</strain>
    </source>
</reference>
<feature type="binding site" evidence="12">
    <location>
        <position position="186"/>
    </location>
    <ligand>
        <name>ATP</name>
        <dbReference type="ChEBI" id="CHEBI:30616"/>
    </ligand>
</feature>
<dbReference type="AlphaFoldDB" id="F3ZZ71"/>
<comment type="caution">
    <text evidence="12">Lacks conserved residue(s) required for the propagation of feature annotation.</text>
</comment>
<dbReference type="HOGENOM" id="CLU_027634_2_2_9"/>
<comment type="similarity">
    <text evidence="1">Belongs to the carbohydrate kinase pfkB family.</text>
</comment>
<evidence type="ECO:0000256" key="3">
    <source>
        <dbReference type="ARBA" id="ARBA00016943"/>
    </source>
</evidence>
<keyword evidence="11 12" id="KW-0119">Carbohydrate metabolism</keyword>
<gene>
    <name evidence="12" type="primary">rbsK</name>
    <name evidence="14" type="ordered locus">Mahau_2717</name>
</gene>
<dbReference type="RefSeq" id="WP_013782276.1">
    <property type="nucleotide sequence ID" value="NC_015520.1"/>
</dbReference>
<dbReference type="PRINTS" id="PR00990">
    <property type="entry name" value="RIBOKINASE"/>
</dbReference>
<keyword evidence="15" id="KW-1185">Reference proteome</keyword>
<evidence type="ECO:0000259" key="13">
    <source>
        <dbReference type="Pfam" id="PF00294"/>
    </source>
</evidence>
<dbReference type="Gene3D" id="3.40.1190.20">
    <property type="match status" value="1"/>
</dbReference>
<evidence type="ECO:0000256" key="12">
    <source>
        <dbReference type="HAMAP-Rule" id="MF_01987"/>
    </source>
</evidence>
<evidence type="ECO:0000256" key="10">
    <source>
        <dbReference type="ARBA" id="ARBA00022958"/>
    </source>
</evidence>
<dbReference type="GO" id="GO:0019303">
    <property type="term" value="P:D-ribose catabolic process"/>
    <property type="evidence" value="ECO:0007669"/>
    <property type="project" value="UniProtKB-UniRule"/>
</dbReference>
<evidence type="ECO:0000256" key="2">
    <source>
        <dbReference type="ARBA" id="ARBA00012035"/>
    </source>
</evidence>
<feature type="binding site" evidence="12">
    <location>
        <position position="248"/>
    </location>
    <ligand>
        <name>K(+)</name>
        <dbReference type="ChEBI" id="CHEBI:29103"/>
    </ligand>
</feature>
<dbReference type="InterPro" id="IPR011611">
    <property type="entry name" value="PfkB_dom"/>
</dbReference>
<dbReference type="InterPro" id="IPR002139">
    <property type="entry name" value="Ribo/fructo_kinase"/>
</dbReference>
<feature type="binding site" evidence="12">
    <location>
        <position position="284"/>
    </location>
    <ligand>
        <name>K(+)</name>
        <dbReference type="ChEBI" id="CHEBI:29103"/>
    </ligand>
</feature>
<feature type="binding site" evidence="12">
    <location>
        <position position="142"/>
    </location>
    <ligand>
        <name>substrate</name>
    </ligand>
</feature>
<dbReference type="InterPro" id="IPR011877">
    <property type="entry name" value="Ribokinase"/>
</dbReference>
<keyword evidence="7 12" id="KW-0418">Kinase</keyword>
<evidence type="ECO:0000256" key="7">
    <source>
        <dbReference type="ARBA" id="ARBA00022777"/>
    </source>
</evidence>
<comment type="pathway">
    <text evidence="12">Carbohydrate metabolism; D-ribose degradation; D-ribose 5-phosphate from beta-D-ribopyranose: step 2/2.</text>
</comment>
<reference evidence="15" key="1">
    <citation type="submission" date="2010-11" db="EMBL/GenBank/DDBJ databases">
        <title>The complete genome of Mahella australiensis DSM 15567.</title>
        <authorList>
            <consortium name="US DOE Joint Genome Institute (JGI-PGF)"/>
            <person name="Lucas S."/>
            <person name="Copeland A."/>
            <person name="Lapidus A."/>
            <person name="Bruce D."/>
            <person name="Goodwin L."/>
            <person name="Pitluck S."/>
            <person name="Kyrpides N."/>
            <person name="Mavromatis K."/>
            <person name="Pagani I."/>
            <person name="Ivanova N."/>
            <person name="Teshima H."/>
            <person name="Brettin T."/>
            <person name="Detter J.C."/>
            <person name="Han C."/>
            <person name="Tapia R."/>
            <person name="Land M."/>
            <person name="Hauser L."/>
            <person name="Markowitz V."/>
            <person name="Cheng J.-F."/>
            <person name="Hugenholtz P."/>
            <person name="Woyke T."/>
            <person name="Wu D."/>
            <person name="Spring S."/>
            <person name="Pukall R."/>
            <person name="Steenblock K."/>
            <person name="Schneider S."/>
            <person name="Klenk H.-P."/>
            <person name="Eisen J.A."/>
        </authorList>
    </citation>
    <scope>NUCLEOTIDE SEQUENCE [LARGE SCALE GENOMIC DNA]</scope>
    <source>
        <strain evidence="15">DSM 15567 / CIP 107919 / 50-1 BON</strain>
    </source>
</reference>
<evidence type="ECO:0000256" key="9">
    <source>
        <dbReference type="ARBA" id="ARBA00022842"/>
    </source>
</evidence>
<comment type="subcellular location">
    <subcellularLocation>
        <location evidence="12">Cytoplasm</location>
    </subcellularLocation>
</comment>
<feature type="active site" description="Proton acceptor" evidence="12">
    <location>
        <position position="254"/>
    </location>
</feature>
<feature type="domain" description="Carbohydrate kinase PfkB" evidence="13">
    <location>
        <begin position="6"/>
        <end position="296"/>
    </location>
</feature>
<sequence>MDKDIDVLVLGSLNMDLIIETDRNPYPGETIRGKAFYTSPGGKGDNQAVAIGRLGGNVSFMGCVGKDEYGRQLIANLIDNHVGTGGISELDGVSTGLAFINVFKGQNTIILYAGANGQCTIDQMKHYEGMIKRARILLMQLEIPLETVVWAASVAKKSDTMVVLNPAPAATLDDEFYHDIDVLVPNELEAQQLLDMEVKQRSDYDKMVTMLTDMGVKNAIITLGSKGMIYNSGSGIKHKPAYEVKAVDSTGAGDAFIGGLCYALAQGMDMDRATDYANAVAAISVMRIGAQSASPTAKEVEEFLAKHTK</sequence>
<feature type="binding site" evidence="12">
    <location>
        <begin position="14"/>
        <end position="16"/>
    </location>
    <ligand>
        <name>substrate</name>
    </ligand>
</feature>
<dbReference type="GO" id="GO:0005829">
    <property type="term" value="C:cytosol"/>
    <property type="evidence" value="ECO:0007669"/>
    <property type="project" value="TreeGrafter"/>
</dbReference>
<evidence type="ECO:0000256" key="5">
    <source>
        <dbReference type="ARBA" id="ARBA00022723"/>
    </source>
</evidence>
<feature type="binding site" evidence="12">
    <location>
        <position position="289"/>
    </location>
    <ligand>
        <name>K(+)</name>
        <dbReference type="ChEBI" id="CHEBI:29103"/>
    </ligand>
</feature>
<feature type="binding site" evidence="12">
    <location>
        <begin position="42"/>
        <end position="46"/>
    </location>
    <ligand>
        <name>substrate</name>
    </ligand>
</feature>
<dbReference type="UniPathway" id="UPA00916">
    <property type="reaction ID" value="UER00889"/>
</dbReference>
<comment type="activity regulation">
    <text evidence="12">Activated by a monovalent cation that binds near, but not in, the active site. The most likely occupant of the site in vivo is potassium. Ion binding induces a conformational change that may alter substrate affinity.</text>
</comment>
<comment type="similarity">
    <text evidence="12">Belongs to the carbohydrate kinase PfkB family. Ribokinase subfamily.</text>
</comment>
<dbReference type="eggNOG" id="COG0524">
    <property type="taxonomic scope" value="Bacteria"/>
</dbReference>
<dbReference type="GO" id="GO:0004747">
    <property type="term" value="F:ribokinase activity"/>
    <property type="evidence" value="ECO:0007669"/>
    <property type="project" value="UniProtKB-UniRule"/>
</dbReference>
<keyword evidence="8 12" id="KW-0067">ATP-binding</keyword>
<feature type="binding site" evidence="12">
    <location>
        <position position="287"/>
    </location>
    <ligand>
        <name>K(+)</name>
        <dbReference type="ChEBI" id="CHEBI:29103"/>
    </ligand>
</feature>
<dbReference type="Pfam" id="PF00294">
    <property type="entry name" value="PfkB"/>
    <property type="match status" value="1"/>
</dbReference>
<dbReference type="CDD" id="cd01174">
    <property type="entry name" value="ribokinase"/>
    <property type="match status" value="1"/>
</dbReference>